<evidence type="ECO:0000256" key="4">
    <source>
        <dbReference type="ARBA" id="ARBA00022989"/>
    </source>
</evidence>
<keyword evidence="6 10" id="KW-0472">Membrane</keyword>
<keyword evidence="4 10" id="KW-1133">Transmembrane helix</keyword>
<reference evidence="14" key="1">
    <citation type="submission" date="2025-08" db="UniProtKB">
        <authorList>
            <consortium name="RefSeq"/>
        </authorList>
    </citation>
    <scope>IDENTIFICATION</scope>
    <source>
        <strain evidence="14">11010-0011.00</strain>
        <tissue evidence="14">Whole body</tissue>
    </source>
</reference>
<comment type="subcellular location">
    <subcellularLocation>
        <location evidence="1">Golgi apparatus</location>
        <location evidence="1">trans-Golgi network membrane</location>
        <topology evidence="1">Multi-pass membrane protein</topology>
    </subcellularLocation>
</comment>
<evidence type="ECO:0000256" key="2">
    <source>
        <dbReference type="ARBA" id="ARBA00022679"/>
    </source>
</evidence>
<feature type="domain" description="Palmitoyltransferase DHHC" evidence="12">
    <location>
        <begin position="262"/>
        <end position="399"/>
    </location>
</feature>
<dbReference type="GO" id="GO:0005783">
    <property type="term" value="C:endoplasmic reticulum"/>
    <property type="evidence" value="ECO:0007669"/>
    <property type="project" value="TreeGrafter"/>
</dbReference>
<keyword evidence="2 10" id="KW-0808">Transferase</keyword>
<keyword evidence="7" id="KW-0564">Palmitate</keyword>
<evidence type="ECO:0000256" key="3">
    <source>
        <dbReference type="ARBA" id="ARBA00022692"/>
    </source>
</evidence>
<dbReference type="GO" id="GO:0006612">
    <property type="term" value="P:protein targeting to membrane"/>
    <property type="evidence" value="ECO:0007669"/>
    <property type="project" value="TreeGrafter"/>
</dbReference>
<evidence type="ECO:0000313" key="13">
    <source>
        <dbReference type="Proteomes" id="UP000504634"/>
    </source>
</evidence>
<comment type="catalytic activity">
    <reaction evidence="10">
        <text>L-cysteinyl-[protein] + hexadecanoyl-CoA = S-hexadecanoyl-L-cysteinyl-[protein] + CoA</text>
        <dbReference type="Rhea" id="RHEA:36683"/>
        <dbReference type="Rhea" id="RHEA-COMP:10131"/>
        <dbReference type="Rhea" id="RHEA-COMP:11032"/>
        <dbReference type="ChEBI" id="CHEBI:29950"/>
        <dbReference type="ChEBI" id="CHEBI:57287"/>
        <dbReference type="ChEBI" id="CHEBI:57379"/>
        <dbReference type="ChEBI" id="CHEBI:74151"/>
        <dbReference type="EC" id="2.3.1.225"/>
    </reaction>
</comment>
<evidence type="ECO:0000256" key="6">
    <source>
        <dbReference type="ARBA" id="ARBA00023136"/>
    </source>
</evidence>
<accession>A0A6J2U7I1</accession>
<dbReference type="PROSITE" id="PS50216">
    <property type="entry name" value="DHHC"/>
    <property type="match status" value="1"/>
</dbReference>
<evidence type="ECO:0000259" key="12">
    <source>
        <dbReference type="Pfam" id="PF01529"/>
    </source>
</evidence>
<feature type="transmembrane region" description="Helical" evidence="10">
    <location>
        <begin position="138"/>
        <end position="156"/>
    </location>
</feature>
<dbReference type="InterPro" id="IPR039859">
    <property type="entry name" value="PFA4/ZDH16/20/ERF2-like"/>
</dbReference>
<dbReference type="GO" id="GO:0005794">
    <property type="term" value="C:Golgi apparatus"/>
    <property type="evidence" value="ECO:0007669"/>
    <property type="project" value="UniProtKB-SubCell"/>
</dbReference>
<name>A0A6J2U7I1_DROLE</name>
<keyword evidence="8" id="KW-0449">Lipoprotein</keyword>
<dbReference type="GO" id="GO:0019706">
    <property type="term" value="F:protein-cysteine S-palmitoyltransferase activity"/>
    <property type="evidence" value="ECO:0007669"/>
    <property type="project" value="UniProtKB-EC"/>
</dbReference>
<feature type="transmembrane region" description="Helical" evidence="10">
    <location>
        <begin position="319"/>
        <end position="341"/>
    </location>
</feature>
<dbReference type="OrthoDB" id="430659at2759"/>
<evidence type="ECO:0000313" key="14">
    <source>
        <dbReference type="RefSeq" id="XP_030383503.1"/>
    </source>
</evidence>
<dbReference type="Proteomes" id="UP000504634">
    <property type="component" value="Unplaced"/>
</dbReference>
<dbReference type="GeneID" id="115631026"/>
<feature type="transmembrane region" description="Helical" evidence="10">
    <location>
        <begin position="113"/>
        <end position="131"/>
    </location>
</feature>
<dbReference type="Pfam" id="PF01529">
    <property type="entry name" value="DHHC"/>
    <property type="match status" value="1"/>
</dbReference>
<evidence type="ECO:0000256" key="1">
    <source>
        <dbReference type="ARBA" id="ARBA00004166"/>
    </source>
</evidence>
<dbReference type="InterPro" id="IPR001594">
    <property type="entry name" value="Palmitoyltrfase_DHHC"/>
</dbReference>
<evidence type="ECO:0000256" key="5">
    <source>
        <dbReference type="ARBA" id="ARBA00023034"/>
    </source>
</evidence>
<dbReference type="CTD" id="33516"/>
<dbReference type="AlphaFoldDB" id="A0A6J2U7I1"/>
<comment type="similarity">
    <text evidence="10">Belongs to the DHHC palmitoyltransferase family.</text>
</comment>
<dbReference type="PANTHER" id="PTHR22883">
    <property type="entry name" value="ZINC FINGER DHHC DOMAIN CONTAINING PROTEIN"/>
    <property type="match status" value="1"/>
</dbReference>
<comment type="domain">
    <text evidence="10">The DHHC domain is required for palmitoyltransferase activity.</text>
</comment>
<dbReference type="RefSeq" id="XP_030383503.1">
    <property type="nucleotide sequence ID" value="XM_030527643.1"/>
</dbReference>
<feature type="transmembrane region" description="Helical" evidence="10">
    <location>
        <begin position="162"/>
        <end position="185"/>
    </location>
</feature>
<keyword evidence="13" id="KW-1185">Reference proteome</keyword>
<gene>
    <name evidence="14" type="primary">LOC115631026</name>
</gene>
<feature type="region of interest" description="Disordered" evidence="11">
    <location>
        <begin position="208"/>
        <end position="227"/>
    </location>
</feature>
<proteinExistence type="inferred from homology"/>
<dbReference type="PANTHER" id="PTHR22883:SF475">
    <property type="entry name" value="PALMITOYLTRANSFERASE ZDHHC23"/>
    <property type="match status" value="1"/>
</dbReference>
<organism evidence="13 14">
    <name type="scientific">Drosophila lebanonensis</name>
    <name type="common">Fruit fly</name>
    <name type="synonym">Scaptodrosophila lebanonensis</name>
    <dbReference type="NCBI Taxonomy" id="7225"/>
    <lineage>
        <taxon>Eukaryota</taxon>
        <taxon>Metazoa</taxon>
        <taxon>Ecdysozoa</taxon>
        <taxon>Arthropoda</taxon>
        <taxon>Hexapoda</taxon>
        <taxon>Insecta</taxon>
        <taxon>Pterygota</taxon>
        <taxon>Neoptera</taxon>
        <taxon>Endopterygota</taxon>
        <taxon>Diptera</taxon>
        <taxon>Brachycera</taxon>
        <taxon>Muscomorpha</taxon>
        <taxon>Ephydroidea</taxon>
        <taxon>Drosophilidae</taxon>
        <taxon>Scaptodrosophila</taxon>
    </lineage>
</organism>
<sequence>MPNNVAATGTKRNNVSRATTTALCCCEYIAHDNERFHILGCCCNCEDFDLVCTRLITCRRIEQRNIDGMLIAFQDRLRIPWHGGAKRVSPAALAPGLIVPLMLGLAALNANTAMVLMLTLVGFTIWGLRLAERTATRTTFFLSWLIFSLLYMIIIFEFEVPLLELLPEENCILVLISAASLYCFFRTKQLAPQNFVTAQYGTTPRDELPGIAEASSGEEQAEQQEHEAATAHISLQMDNVLNIDDDDLGGAGGSEGASLMHSQPNICEICRKCTPTRSSHCAVCGSCIKRYSHHSFWLNCCIGELNYRWYLLGLTTAELALLLGANLTLTAVCHPFLVVRFLGVPFLLPDDCSEVFEDFELGISFAVAGYALLMASYIGFDLMRQLYAWRRGNTLHEFKRTTLPSRNRLWSNRRTFFK</sequence>
<evidence type="ECO:0000256" key="10">
    <source>
        <dbReference type="RuleBase" id="RU079119"/>
    </source>
</evidence>
<protein>
    <recommendedName>
        <fullName evidence="10">Palmitoyltransferase</fullName>
        <ecNumber evidence="10">2.3.1.225</ecNumber>
    </recommendedName>
</protein>
<keyword evidence="3 10" id="KW-0812">Transmembrane</keyword>
<keyword evidence="9 10" id="KW-0012">Acyltransferase</keyword>
<keyword evidence="5" id="KW-0333">Golgi apparatus</keyword>
<dbReference type="EC" id="2.3.1.225" evidence="10"/>
<evidence type="ECO:0000256" key="7">
    <source>
        <dbReference type="ARBA" id="ARBA00023139"/>
    </source>
</evidence>
<evidence type="ECO:0000256" key="11">
    <source>
        <dbReference type="SAM" id="MobiDB-lite"/>
    </source>
</evidence>
<evidence type="ECO:0000256" key="8">
    <source>
        <dbReference type="ARBA" id="ARBA00023288"/>
    </source>
</evidence>
<evidence type="ECO:0000256" key="9">
    <source>
        <dbReference type="ARBA" id="ARBA00023315"/>
    </source>
</evidence>
<feature type="transmembrane region" description="Helical" evidence="10">
    <location>
        <begin position="361"/>
        <end position="380"/>
    </location>
</feature>